<organism evidence="1 2">
    <name type="scientific">Marinobacterium aestuarii</name>
    <dbReference type="NCBI Taxonomy" id="1821621"/>
    <lineage>
        <taxon>Bacteria</taxon>
        <taxon>Pseudomonadati</taxon>
        <taxon>Pseudomonadota</taxon>
        <taxon>Gammaproteobacteria</taxon>
        <taxon>Oceanospirillales</taxon>
        <taxon>Oceanospirillaceae</taxon>
        <taxon>Marinobacterium</taxon>
    </lineage>
</organism>
<evidence type="ECO:0000313" key="1">
    <source>
        <dbReference type="EMBL" id="ANG63985.1"/>
    </source>
</evidence>
<dbReference type="RefSeq" id="WP_067385119.1">
    <property type="nucleotide sequence ID" value="NZ_CP015839.1"/>
</dbReference>
<reference evidence="1 2" key="2">
    <citation type="journal article" date="2018" name="Int. J. Syst. Evol. Microbiol.">
        <title>Marinobacterium aestuarii sp. nov., a benzene-degrading marine bacterium isolated from estuary sediment.</title>
        <authorList>
            <person name="Bae S.S."/>
            <person name="Jung J."/>
            <person name="Chung D."/>
            <person name="Baek K."/>
        </authorList>
    </citation>
    <scope>NUCLEOTIDE SEQUENCE [LARGE SCALE GENOMIC DNA]</scope>
    <source>
        <strain evidence="1 2">ST58-10</strain>
    </source>
</reference>
<proteinExistence type="predicted"/>
<dbReference type="Gene3D" id="1.10.10.1130">
    <property type="entry name" value="Uncharacterised protein PF10982, DUF2789"/>
    <property type="match status" value="1"/>
</dbReference>
<dbReference type="Pfam" id="PF10982">
    <property type="entry name" value="DUF2789"/>
    <property type="match status" value="1"/>
</dbReference>
<dbReference type="EMBL" id="CP015839">
    <property type="protein sequence ID" value="ANG63985.1"/>
    <property type="molecule type" value="Genomic_DNA"/>
</dbReference>
<protein>
    <recommendedName>
        <fullName evidence="3">DUF2789 domain-containing protein</fullName>
    </recommendedName>
</protein>
<sequence length="77" mass="9063">MDTSQHSMHNLFEQLGLPSSEQDVEQFIRIHRLFSQDIQLDQATFWTPVQAAFLREAIDDDSDWSEVVDELNTRLRN</sequence>
<dbReference type="InterPro" id="IPR021250">
    <property type="entry name" value="DUF2789"/>
</dbReference>
<dbReference type="AlphaFoldDB" id="A0A1A9F1E1"/>
<dbReference type="InterPro" id="IPR038086">
    <property type="entry name" value="DUF2789_sf"/>
</dbReference>
<reference evidence="2" key="1">
    <citation type="submission" date="2016-05" db="EMBL/GenBank/DDBJ databases">
        <authorList>
            <person name="Baek K."/>
            <person name="Yang S.-J."/>
        </authorList>
    </citation>
    <scope>NUCLEOTIDE SEQUENCE [LARGE SCALE GENOMIC DNA]</scope>
    <source>
        <strain evidence="2">ST58-10</strain>
    </source>
</reference>
<evidence type="ECO:0008006" key="3">
    <source>
        <dbReference type="Google" id="ProtNLM"/>
    </source>
</evidence>
<keyword evidence="2" id="KW-1185">Reference proteome</keyword>
<dbReference type="OrthoDB" id="5828847at2"/>
<accession>A0A1A9F1E1</accession>
<gene>
    <name evidence="1" type="ORF">A8C75_16910</name>
</gene>
<dbReference type="Proteomes" id="UP000078070">
    <property type="component" value="Chromosome"/>
</dbReference>
<dbReference type="STRING" id="1821621.A8C75_16910"/>
<evidence type="ECO:0000313" key="2">
    <source>
        <dbReference type="Proteomes" id="UP000078070"/>
    </source>
</evidence>
<name>A0A1A9F1E1_9GAMM</name>
<dbReference type="KEGG" id="mars:A8C75_16910"/>